<dbReference type="InterPro" id="IPR029063">
    <property type="entry name" value="SAM-dependent_MTases_sf"/>
</dbReference>
<dbReference type="AlphaFoldDB" id="A0A9P6EBV3"/>
<dbReference type="Gene3D" id="3.40.50.150">
    <property type="entry name" value="Vaccinia Virus protein VP39"/>
    <property type="match status" value="1"/>
</dbReference>
<keyword evidence="3" id="KW-0489">Methyltransferase</keyword>
<dbReference type="EMBL" id="MU157874">
    <property type="protein sequence ID" value="KAF9526185.1"/>
    <property type="molecule type" value="Genomic_DNA"/>
</dbReference>
<comment type="caution">
    <text evidence="3">The sequence shown here is derived from an EMBL/GenBank/DDBJ whole genome shotgun (WGS) entry which is preliminary data.</text>
</comment>
<feature type="domain" description="Methyltransferase" evidence="2">
    <location>
        <begin position="98"/>
        <end position="256"/>
    </location>
</feature>
<evidence type="ECO:0000259" key="2">
    <source>
        <dbReference type="Pfam" id="PF13383"/>
    </source>
</evidence>
<accession>A0A9P6EBV3</accession>
<dbReference type="GO" id="GO:0008168">
    <property type="term" value="F:methyltransferase activity"/>
    <property type="evidence" value="ECO:0007669"/>
    <property type="project" value="UniProtKB-KW"/>
</dbReference>
<reference evidence="3" key="1">
    <citation type="submission" date="2020-11" db="EMBL/GenBank/DDBJ databases">
        <authorList>
            <consortium name="DOE Joint Genome Institute"/>
            <person name="Ahrendt S."/>
            <person name="Riley R."/>
            <person name="Andreopoulos W."/>
            <person name="Labutti K."/>
            <person name="Pangilinan J."/>
            <person name="Ruiz-Duenas F.J."/>
            <person name="Barrasa J.M."/>
            <person name="Sanchez-Garcia M."/>
            <person name="Camarero S."/>
            <person name="Miyauchi S."/>
            <person name="Serrano A."/>
            <person name="Linde D."/>
            <person name="Babiker R."/>
            <person name="Drula E."/>
            <person name="Ayuso-Fernandez I."/>
            <person name="Pacheco R."/>
            <person name="Padilla G."/>
            <person name="Ferreira P."/>
            <person name="Barriuso J."/>
            <person name="Kellner H."/>
            <person name="Castanera R."/>
            <person name="Alfaro M."/>
            <person name="Ramirez L."/>
            <person name="Pisabarro A.G."/>
            <person name="Kuo A."/>
            <person name="Tritt A."/>
            <person name="Lipzen A."/>
            <person name="He G."/>
            <person name="Yan M."/>
            <person name="Ng V."/>
            <person name="Cullen D."/>
            <person name="Martin F."/>
            <person name="Rosso M.-N."/>
            <person name="Henrissat B."/>
            <person name="Hibbett D."/>
            <person name="Martinez A.T."/>
            <person name="Grigoriev I.V."/>
        </authorList>
    </citation>
    <scope>NUCLEOTIDE SEQUENCE</scope>
    <source>
        <strain evidence="3">CBS 506.95</strain>
    </source>
</reference>
<keyword evidence="4" id="KW-1185">Reference proteome</keyword>
<keyword evidence="1" id="KW-1133">Transmembrane helix</keyword>
<proteinExistence type="predicted"/>
<evidence type="ECO:0000313" key="4">
    <source>
        <dbReference type="Proteomes" id="UP000807306"/>
    </source>
</evidence>
<keyword evidence="1" id="KW-0812">Transmembrane</keyword>
<dbReference type="InterPro" id="IPR026913">
    <property type="entry name" value="METTL24"/>
</dbReference>
<feature type="transmembrane region" description="Helical" evidence="1">
    <location>
        <begin position="6"/>
        <end position="27"/>
    </location>
</feature>
<organism evidence="3 4">
    <name type="scientific">Crepidotus variabilis</name>
    <dbReference type="NCBI Taxonomy" id="179855"/>
    <lineage>
        <taxon>Eukaryota</taxon>
        <taxon>Fungi</taxon>
        <taxon>Dikarya</taxon>
        <taxon>Basidiomycota</taxon>
        <taxon>Agaricomycotina</taxon>
        <taxon>Agaricomycetes</taxon>
        <taxon>Agaricomycetidae</taxon>
        <taxon>Agaricales</taxon>
        <taxon>Agaricineae</taxon>
        <taxon>Crepidotaceae</taxon>
        <taxon>Crepidotus</taxon>
    </lineage>
</organism>
<name>A0A9P6EBV3_9AGAR</name>
<dbReference type="OrthoDB" id="10006218at2759"/>
<evidence type="ECO:0000313" key="3">
    <source>
        <dbReference type="EMBL" id="KAF9526185.1"/>
    </source>
</evidence>
<dbReference type="GO" id="GO:0032259">
    <property type="term" value="P:methylation"/>
    <property type="evidence" value="ECO:0007669"/>
    <property type="project" value="UniProtKB-KW"/>
</dbReference>
<evidence type="ECO:0000256" key="1">
    <source>
        <dbReference type="SAM" id="Phobius"/>
    </source>
</evidence>
<dbReference type="InterPro" id="IPR025714">
    <property type="entry name" value="Methyltranfer_dom"/>
</dbReference>
<keyword evidence="3" id="KW-0808">Transferase</keyword>
<protein>
    <submittedName>
        <fullName evidence="3">Methyltransferase domain-containing protein</fullName>
    </submittedName>
</protein>
<dbReference type="Pfam" id="PF13383">
    <property type="entry name" value="Methyltransf_22"/>
    <property type="match status" value="1"/>
</dbReference>
<dbReference type="SUPFAM" id="SSF53335">
    <property type="entry name" value="S-adenosyl-L-methionine-dependent methyltransferases"/>
    <property type="match status" value="1"/>
</dbReference>
<keyword evidence="1" id="KW-0472">Membrane</keyword>
<dbReference type="Proteomes" id="UP000807306">
    <property type="component" value="Unassembled WGS sequence"/>
</dbReference>
<dbReference type="PANTHER" id="PTHR32026">
    <property type="entry name" value="METHYLTRANSFERASE-LIKE PROTEIN 24"/>
    <property type="match status" value="1"/>
</dbReference>
<gene>
    <name evidence="3" type="ORF">CPB83DRAFT_858205</name>
</gene>
<dbReference type="PANTHER" id="PTHR32026:SF10">
    <property type="entry name" value="METHYLTRANSFERASE-LIKE PROTEIN 24-RELATED"/>
    <property type="match status" value="1"/>
</dbReference>
<sequence length="314" mass="35988">MPGVWTRHPCYSIILGFCLVSTVFLLLPKRTTELASEFHMLDSSLKSRLARSNWIYDKQIAQRPNLIHKHGANAGELSIFPPNKQPWPAYTVWGFFPAAFHCPHEIERLGALGDGGKWVCGLSRVKEKKDCIIYSFGINYESSFEAAVLQNTNHCQIWGYDFSVKSFGPEIPKDLANRTHFEPYGLSGNDAHGPTDKIPMYTLETLLNMNEHTHIDILKIDIEGWEFETLSTLIKPYIASGKPLPFGQLQLEIHLWEKPFEEFLGWWEDLEAAGLRPFWTEPNLVYLNYNKKHTPDLAEYSFLNIKGNNPFISD</sequence>